<dbReference type="OrthoDB" id="202415at2759"/>
<evidence type="ECO:0000256" key="1">
    <source>
        <dbReference type="SAM" id="MobiDB-lite"/>
    </source>
</evidence>
<name>A0A5N5QMG3_9AGAM</name>
<evidence type="ECO:0000256" key="2">
    <source>
        <dbReference type="SAM" id="Phobius"/>
    </source>
</evidence>
<keyword evidence="5" id="KW-1185">Reference proteome</keyword>
<keyword evidence="2" id="KW-1133">Transmembrane helix</keyword>
<evidence type="ECO:0000259" key="3">
    <source>
        <dbReference type="SMART" id="SM00672"/>
    </source>
</evidence>
<keyword evidence="2" id="KW-0812">Transmembrane</keyword>
<dbReference type="EMBL" id="SSOP01000049">
    <property type="protein sequence ID" value="KAB5592965.1"/>
    <property type="molecule type" value="Genomic_DNA"/>
</dbReference>
<evidence type="ECO:0000313" key="4">
    <source>
        <dbReference type="EMBL" id="KAB5592965.1"/>
    </source>
</evidence>
<comment type="caution">
    <text evidence="4">The sequence shown here is derived from an EMBL/GenBank/DDBJ whole genome shotgun (WGS) entry which is preliminary data.</text>
</comment>
<feature type="compositionally biased region" description="Polar residues" evidence="1">
    <location>
        <begin position="316"/>
        <end position="335"/>
    </location>
</feature>
<organism evidence="4 5">
    <name type="scientific">Ceratobasidium theobromae</name>
    <dbReference type="NCBI Taxonomy" id="1582974"/>
    <lineage>
        <taxon>Eukaryota</taxon>
        <taxon>Fungi</taxon>
        <taxon>Dikarya</taxon>
        <taxon>Basidiomycota</taxon>
        <taxon>Agaricomycotina</taxon>
        <taxon>Agaricomycetes</taxon>
        <taxon>Cantharellales</taxon>
        <taxon>Ceratobasidiaceae</taxon>
        <taxon>Ceratobasidium</taxon>
    </lineage>
</organism>
<dbReference type="CDD" id="cd00229">
    <property type="entry name" value="SGNH_hydrolase"/>
    <property type="match status" value="1"/>
</dbReference>
<dbReference type="SMART" id="SM00672">
    <property type="entry name" value="CAP10"/>
    <property type="match status" value="1"/>
</dbReference>
<dbReference type="AlphaFoldDB" id="A0A5N5QMG3"/>
<dbReference type="InterPro" id="IPR006598">
    <property type="entry name" value="CAP10"/>
</dbReference>
<dbReference type="GO" id="GO:0016740">
    <property type="term" value="F:transferase activity"/>
    <property type="evidence" value="ECO:0007669"/>
    <property type="project" value="UniProtKB-KW"/>
</dbReference>
<dbReference type="Proteomes" id="UP000383932">
    <property type="component" value="Unassembled WGS sequence"/>
</dbReference>
<accession>A0A5N5QMG3</accession>
<feature type="region of interest" description="Disordered" evidence="1">
    <location>
        <begin position="1050"/>
        <end position="1072"/>
    </location>
</feature>
<feature type="transmembrane region" description="Helical" evidence="2">
    <location>
        <begin position="13"/>
        <end position="30"/>
    </location>
</feature>
<dbReference type="SUPFAM" id="SSF52266">
    <property type="entry name" value="SGNH hydrolase"/>
    <property type="match status" value="1"/>
</dbReference>
<proteinExistence type="predicted"/>
<feature type="region of interest" description="Disordered" evidence="1">
    <location>
        <begin position="311"/>
        <end position="349"/>
    </location>
</feature>
<evidence type="ECO:0000313" key="5">
    <source>
        <dbReference type="Proteomes" id="UP000383932"/>
    </source>
</evidence>
<sequence length="1236" mass="137433">MGDSSLGNTLRRFRVPLFVLSALFFLHLLFRSQPHLQPKIEVEKWTTQIKAYLGSSTAKTIEHPIPKLMLAAHLKYKGMMGRQSKTLEEAVKEYERRYGRAPPKGFDDWFAFVKENDCKIVDEYDSMIKDLEPFWSLEGVEFRRRAEQVRISVSFDGSFFDERAYAFFSFKIGELAAIDLVRIRNGNMTIVNVNKLESDAEVSARATGFGTMIEKYLHKLPDMTFAINARSEGRVLVPWTSLEYPNSTNQDSSSGLGSMLNFGTGETGDRDTHLIPDWRGTSSVWEAFRQTCPPGTEARRLFHSLRGHGSAPSAFSRATGQAVITTTSGSSQSDPTQDEDEDPYQGAGPDFSFVEGVQNGFDYCAHPAVHTQSGHFFSDWRTIPALYPLLSPAKAPGFGDLVIPSHYYYASTKRYTYGYDQVNTVVKDTDDSDFPWNRKVDKIFWRGGATGGGSSPPGYMAQYQRHRFVRMAASDSMQNRTVVFAHPNKPNEYHAYQVPQKALNEDMIDAAFTKTVGCQNYPGGCTAMFKEMRVVTPGSLGENWKYKYVLDLDGPSYSAKFFAILASHSAAIKASVHREFYHDWIQPWLHYIPLSGGYDELYNIYGYFSPPTAKMAEIASKETNETMPIGPGEPSEGEVLLHKIARAGRAWKSHVGRRVDMEAYVYRLCLEYARLWADDRDAWGFREKTRKRRCGMQRRPFARTSTEDESASKGRPATPPMGKLGEKNRMGNGLSRTHWVAIGILALVFFSALALSRDSIPIHLPKHALTDAHALRPHDYLNASAADPAPFDFCPIFGPGDQLAAKYGPTVLARTRLHSGSGARIQRVVHKALSGLPVTISVLGGSISACHGAGEDPIASTCYSTRFFNWWNTIFPHPASELTVGALRRTDSSYFAFCSAHHLPDNTDLVILDFDTSDPNHHNWRDYFELLVRSILVRPDQPAVLILGHFAPQHQNEYGFAGAESLHNLVAQYYDVPHVSTKPVLYPRYLHHPDEVATQFYADPILANPAGHGVLSDVLISYFQSQVCAGWAAARGHAFDAPRFTPDTKGKGLLGGKAAHAETSSSDDDDSLKQLRVPKGRMHDHPSNLGNFREIKPFCASANDLVNPLPPSLFYGSGWNVRTDLKADAELLRHYWVSDIPTSKIRISVKLAAGDVAVYYVRERASDRVAEVACWVDDNVPGAVKITNRGTGDSPMPELAVIDRGVGAGPHFVECTLGGEEGDTSAPFRILGVFAT</sequence>
<keyword evidence="2" id="KW-0472">Membrane</keyword>
<keyword evidence="4" id="KW-0808">Transferase</keyword>
<feature type="region of interest" description="Disordered" evidence="1">
    <location>
        <begin position="694"/>
        <end position="726"/>
    </location>
</feature>
<feature type="domain" description="Glycosyl transferase CAP10" evidence="3">
    <location>
        <begin position="347"/>
        <end position="651"/>
    </location>
</feature>
<protein>
    <submittedName>
        <fullName evidence="4">Beta-1,2-xylosyltransferase 1</fullName>
    </submittedName>
</protein>
<dbReference type="PANTHER" id="PTHR34407:SF1">
    <property type="entry name" value="SGNH HYDROLASE-TYPE ESTERASE DOMAIN-CONTAINING PROTEIN"/>
    <property type="match status" value="1"/>
</dbReference>
<dbReference type="PANTHER" id="PTHR34407">
    <property type="entry name" value="EXPRESSED PROTEIN"/>
    <property type="match status" value="1"/>
</dbReference>
<gene>
    <name evidence="4" type="ORF">CTheo_3600</name>
</gene>
<reference evidence="4 5" key="1">
    <citation type="journal article" date="2019" name="Fungal Biol. Biotechnol.">
        <title>Draft genome sequence of fastidious pathogen Ceratobasidium theobromae, which causes vascular-streak dieback in Theobroma cacao.</title>
        <authorList>
            <person name="Ali S.S."/>
            <person name="Asman A."/>
            <person name="Shao J."/>
            <person name="Firmansyah A.P."/>
            <person name="Susilo A.W."/>
            <person name="Rosmana A."/>
            <person name="McMahon P."/>
            <person name="Junaid M."/>
            <person name="Guest D."/>
            <person name="Kheng T.Y."/>
            <person name="Meinhardt L.W."/>
            <person name="Bailey B.A."/>
        </authorList>
    </citation>
    <scope>NUCLEOTIDE SEQUENCE [LARGE SCALE GENOMIC DNA]</scope>
    <source>
        <strain evidence="4 5">CT2</strain>
    </source>
</reference>